<dbReference type="InterPro" id="IPR016024">
    <property type="entry name" value="ARM-type_fold"/>
</dbReference>
<evidence type="ECO:0008006" key="5">
    <source>
        <dbReference type="Google" id="ProtNLM"/>
    </source>
</evidence>
<evidence type="ECO:0000256" key="2">
    <source>
        <dbReference type="SAM" id="Phobius"/>
    </source>
</evidence>
<dbReference type="SUPFAM" id="SSF48371">
    <property type="entry name" value="ARM repeat"/>
    <property type="match status" value="1"/>
</dbReference>
<evidence type="ECO:0000256" key="1">
    <source>
        <dbReference type="SAM" id="Coils"/>
    </source>
</evidence>
<dbReference type="EMBL" id="BNAU01000006">
    <property type="protein sequence ID" value="GHF12037.1"/>
    <property type="molecule type" value="Genomic_DNA"/>
</dbReference>
<keyword evidence="2" id="KW-0472">Membrane</keyword>
<accession>A0ABQ3JAQ1</accession>
<dbReference type="RefSeq" id="WP_191247268.1">
    <property type="nucleotide sequence ID" value="NZ_BNAU01000006.1"/>
</dbReference>
<comment type="caution">
    <text evidence="3">The sequence shown here is derived from an EMBL/GenBank/DDBJ whole genome shotgun (WGS) entry which is preliminary data.</text>
</comment>
<gene>
    <name evidence="3" type="ORF">GCM10017786_52430</name>
</gene>
<protein>
    <recommendedName>
        <fullName evidence="5">Pentapeptide repeat-containing protein</fullName>
    </recommendedName>
</protein>
<keyword evidence="4" id="KW-1185">Reference proteome</keyword>
<proteinExistence type="predicted"/>
<keyword evidence="2" id="KW-0812">Transmembrane</keyword>
<sequence>MSDRRGPLFVTIVVAVGLLIAVSAWLLTDPATSRADALRTGGLASGAVIALYALWLNDRRRRVEESRQRTEQERHELELLRAERDRERVTDERFAKSVELLGHDADQVRVGALHALAGLARSNPEYTQTVLDVLCSYLRRPFAHPDYGDDTDEAEASREQQVRLTAKRLIRQLLPHVSTPDAPVYDLDLTGARVTRLNLSERVVGQVLLENAELLHVAQFIGTQFRKRAYFTHLRPGGGMYLSAAEFSEPVVFAGLRSEHDLDLERACFHREVSFANAELGGRVSLHDAVIEGALYLTGAQLTGSLDFRLARGPSATHCADAEVDQARDVRLPAAWSLEPLDSGRARIRARG</sequence>
<feature type="coiled-coil region" evidence="1">
    <location>
        <begin position="60"/>
        <end position="92"/>
    </location>
</feature>
<dbReference type="Gene3D" id="2.160.20.80">
    <property type="entry name" value="E3 ubiquitin-protein ligase SopA"/>
    <property type="match status" value="1"/>
</dbReference>
<evidence type="ECO:0000313" key="3">
    <source>
        <dbReference type="EMBL" id="GHF12037.1"/>
    </source>
</evidence>
<dbReference type="Proteomes" id="UP000605897">
    <property type="component" value="Unassembled WGS sequence"/>
</dbReference>
<reference evidence="4" key="1">
    <citation type="journal article" date="2019" name="Int. J. Syst. Evol. Microbiol.">
        <title>The Global Catalogue of Microorganisms (GCM) 10K type strain sequencing project: providing services to taxonomists for standard genome sequencing and annotation.</title>
        <authorList>
            <consortium name="The Broad Institute Genomics Platform"/>
            <consortium name="The Broad Institute Genome Sequencing Center for Infectious Disease"/>
            <person name="Wu L."/>
            <person name="Ma J."/>
        </authorList>
    </citation>
    <scope>NUCLEOTIDE SEQUENCE [LARGE SCALE GENOMIC DNA]</scope>
    <source>
        <strain evidence="4">CGMCC 4.7677</strain>
    </source>
</reference>
<keyword evidence="1" id="KW-0175">Coiled coil</keyword>
<feature type="transmembrane region" description="Helical" evidence="2">
    <location>
        <begin position="7"/>
        <end position="26"/>
    </location>
</feature>
<keyword evidence="2" id="KW-1133">Transmembrane helix</keyword>
<evidence type="ECO:0000313" key="4">
    <source>
        <dbReference type="Proteomes" id="UP000605897"/>
    </source>
</evidence>
<name>A0ABQ3JAQ1_9PSEU</name>
<feature type="transmembrane region" description="Helical" evidence="2">
    <location>
        <begin position="38"/>
        <end position="57"/>
    </location>
</feature>
<organism evidence="3 4">
    <name type="scientific">Amycolatopsis deserti</name>
    <dbReference type="NCBI Taxonomy" id="185696"/>
    <lineage>
        <taxon>Bacteria</taxon>
        <taxon>Bacillati</taxon>
        <taxon>Actinomycetota</taxon>
        <taxon>Actinomycetes</taxon>
        <taxon>Pseudonocardiales</taxon>
        <taxon>Pseudonocardiaceae</taxon>
        <taxon>Amycolatopsis</taxon>
    </lineage>
</organism>